<evidence type="ECO:0008006" key="3">
    <source>
        <dbReference type="Google" id="ProtNLM"/>
    </source>
</evidence>
<evidence type="ECO:0000313" key="1">
    <source>
        <dbReference type="EMBL" id="RYC10402.1"/>
    </source>
</evidence>
<name>A0A4Q2SWY2_9ACTN</name>
<dbReference type="OrthoDB" id="3785114at2"/>
<gene>
    <name evidence="1" type="ORF">EUA94_12790</name>
</gene>
<dbReference type="EMBL" id="SDWV01000012">
    <property type="protein sequence ID" value="RYC10402.1"/>
    <property type="molecule type" value="Genomic_DNA"/>
</dbReference>
<keyword evidence="2" id="KW-1185">Reference proteome</keyword>
<accession>A0A4Q2SWY2</accession>
<proteinExistence type="predicted"/>
<reference evidence="1 2" key="1">
    <citation type="submission" date="2019-01" db="EMBL/GenBank/DDBJ databases">
        <title>Novel species of Nocardioides.</title>
        <authorList>
            <person name="Liu Q."/>
            <person name="X Y.-H."/>
        </authorList>
    </citation>
    <scope>NUCLEOTIDE SEQUENCE [LARGE SCALE GENOMIC DNA]</scope>
    <source>
        <strain evidence="1 2">HLT2-9</strain>
    </source>
</reference>
<comment type="caution">
    <text evidence="1">The sequence shown here is derived from an EMBL/GenBank/DDBJ whole genome shotgun (WGS) entry which is preliminary data.</text>
</comment>
<dbReference type="RefSeq" id="WP_129427272.1">
    <property type="nucleotide sequence ID" value="NZ_SDWV01000012.1"/>
</dbReference>
<organism evidence="1 2">
    <name type="scientific">Nocardioides zhouii</name>
    <dbReference type="NCBI Taxonomy" id="1168729"/>
    <lineage>
        <taxon>Bacteria</taxon>
        <taxon>Bacillati</taxon>
        <taxon>Actinomycetota</taxon>
        <taxon>Actinomycetes</taxon>
        <taxon>Propionibacteriales</taxon>
        <taxon>Nocardioidaceae</taxon>
        <taxon>Nocardioides</taxon>
    </lineage>
</organism>
<dbReference type="AlphaFoldDB" id="A0A4Q2SWY2"/>
<dbReference type="Proteomes" id="UP000291101">
    <property type="component" value="Unassembled WGS sequence"/>
</dbReference>
<protein>
    <recommendedName>
        <fullName evidence="3">Septum formation-related domain-containing protein</fullName>
    </recommendedName>
</protein>
<sequence length="130" mass="14136">MKGPVVAAVASFALALALVAWVTIQTEITGENPLGHTEPGERSRVYHLDRGDCFDAGPAYDERSDVTVLDCDEPHDSEVVWSDKFDAYVDLLPAGSDVELRAYLDGGISKMRDFGADEEKWTVACVAWSG</sequence>
<evidence type="ECO:0000313" key="2">
    <source>
        <dbReference type="Proteomes" id="UP000291101"/>
    </source>
</evidence>